<dbReference type="InterPro" id="IPR036390">
    <property type="entry name" value="WH_DNA-bd_sf"/>
</dbReference>
<dbReference type="Pfam" id="PF02082">
    <property type="entry name" value="Rrf2"/>
    <property type="match status" value="1"/>
</dbReference>
<dbReference type="InterPro" id="IPR036388">
    <property type="entry name" value="WH-like_DNA-bd_sf"/>
</dbReference>
<evidence type="ECO:0000313" key="2">
    <source>
        <dbReference type="Proteomes" id="UP000276982"/>
    </source>
</evidence>
<dbReference type="Proteomes" id="UP000276982">
    <property type="component" value="Unassembled WGS sequence"/>
</dbReference>
<dbReference type="GO" id="GO:0003700">
    <property type="term" value="F:DNA-binding transcription factor activity"/>
    <property type="evidence" value="ECO:0007669"/>
    <property type="project" value="TreeGrafter"/>
</dbReference>
<reference evidence="1 2" key="1">
    <citation type="submission" date="2018-11" db="EMBL/GenBank/DDBJ databases">
        <title>Genome sequencing of Lachnoanaerobaculum orale DSM 24553T.</title>
        <authorList>
            <person name="Kook J.-K."/>
            <person name="Park S.-N."/>
            <person name="Lim Y.K."/>
        </authorList>
    </citation>
    <scope>NUCLEOTIDE SEQUENCE [LARGE SCALE GENOMIC DNA]</scope>
    <source>
        <strain evidence="1 2">DSM 24553</strain>
    </source>
</reference>
<dbReference type="Gene3D" id="1.10.10.10">
    <property type="entry name" value="Winged helix-like DNA-binding domain superfamily/Winged helix DNA-binding domain"/>
    <property type="match status" value="1"/>
</dbReference>
<accession>A0A3P3Q6F8</accession>
<gene>
    <name evidence="1" type="ORF">EHW90_06465</name>
</gene>
<proteinExistence type="predicted"/>
<dbReference type="InterPro" id="IPR000944">
    <property type="entry name" value="Tscrpt_reg_Rrf2"/>
</dbReference>
<keyword evidence="2" id="KW-1185">Reference proteome</keyword>
<dbReference type="PANTHER" id="PTHR33221">
    <property type="entry name" value="WINGED HELIX-TURN-HELIX TRANSCRIPTIONAL REGULATOR, RRF2 FAMILY"/>
    <property type="match status" value="1"/>
</dbReference>
<evidence type="ECO:0000313" key="1">
    <source>
        <dbReference type="EMBL" id="RRJ16628.1"/>
    </source>
</evidence>
<comment type="caution">
    <text evidence="1">The sequence shown here is derived from an EMBL/GenBank/DDBJ whole genome shotgun (WGS) entry which is preliminary data.</text>
</comment>
<name>A0A3P3Q6F8_9FIRM</name>
<sequence length="143" mass="16068">MQISSRFTIALHIFACVEYFKDKEKITSDFLSGSIRSNPVIIRNILSQLKKAGLINVVRGTGGIEILKDPSEITFYDIYKAVEAVKEEGLFHFHEEPNPACPVGKNIHGILDGKLGEIQEAMENKMKSYTLLDIEKGIKEIKD</sequence>
<organism evidence="1 2">
    <name type="scientific">Lachnoanaerobaculum orale</name>
    <dbReference type="NCBI Taxonomy" id="979627"/>
    <lineage>
        <taxon>Bacteria</taxon>
        <taxon>Bacillati</taxon>
        <taxon>Bacillota</taxon>
        <taxon>Clostridia</taxon>
        <taxon>Lachnospirales</taxon>
        <taxon>Lachnospiraceae</taxon>
        <taxon>Lachnoanaerobaculum</taxon>
    </lineage>
</organism>
<dbReference type="AlphaFoldDB" id="A0A3P3Q6F8"/>
<dbReference type="EMBL" id="RRCM01000001">
    <property type="protein sequence ID" value="RRJ16628.1"/>
    <property type="molecule type" value="Genomic_DNA"/>
</dbReference>
<dbReference type="RefSeq" id="WP_124952062.1">
    <property type="nucleotide sequence ID" value="NZ_RRCM01000001.1"/>
</dbReference>
<dbReference type="PROSITE" id="PS51197">
    <property type="entry name" value="HTH_RRF2_2"/>
    <property type="match status" value="1"/>
</dbReference>
<dbReference type="SUPFAM" id="SSF46785">
    <property type="entry name" value="Winged helix' DNA-binding domain"/>
    <property type="match status" value="1"/>
</dbReference>
<dbReference type="GO" id="GO:0005829">
    <property type="term" value="C:cytosol"/>
    <property type="evidence" value="ECO:0007669"/>
    <property type="project" value="TreeGrafter"/>
</dbReference>
<protein>
    <submittedName>
        <fullName evidence="1">Rrf2 family transcriptional regulator</fullName>
    </submittedName>
</protein>
<dbReference type="PANTHER" id="PTHR33221:SF15">
    <property type="entry name" value="HTH-TYPE TRANSCRIPTIONAL REGULATOR YWGB-RELATED"/>
    <property type="match status" value="1"/>
</dbReference>